<keyword evidence="7 9" id="KW-0173">Coenzyme A biosynthesis</keyword>
<dbReference type="EC" id="2.7.7.3" evidence="9"/>
<comment type="subunit">
    <text evidence="9">Homohexamer.</text>
</comment>
<keyword evidence="2 9" id="KW-0808">Transferase</keyword>
<comment type="cofactor">
    <cofactor evidence="9">
        <name>Mg(2+)</name>
        <dbReference type="ChEBI" id="CHEBI:18420"/>
    </cofactor>
</comment>
<evidence type="ECO:0000313" key="11">
    <source>
        <dbReference type="EMBL" id="QDV08298.1"/>
    </source>
</evidence>
<organism evidence="11 12">
    <name type="scientific">Saltatorellus ferox</name>
    <dbReference type="NCBI Taxonomy" id="2528018"/>
    <lineage>
        <taxon>Bacteria</taxon>
        <taxon>Pseudomonadati</taxon>
        <taxon>Planctomycetota</taxon>
        <taxon>Planctomycetia</taxon>
        <taxon>Planctomycetia incertae sedis</taxon>
        <taxon>Saltatorellus</taxon>
    </lineage>
</organism>
<dbReference type="RefSeq" id="WP_145200698.1">
    <property type="nucleotide sequence ID" value="NZ_CP036434.1"/>
</dbReference>
<dbReference type="Pfam" id="PF01467">
    <property type="entry name" value="CTP_transf_like"/>
    <property type="match status" value="1"/>
</dbReference>
<feature type="binding site" evidence="9">
    <location>
        <position position="22"/>
    </location>
    <ligand>
        <name>ATP</name>
        <dbReference type="ChEBI" id="CHEBI:30616"/>
    </ligand>
</feature>
<dbReference type="GO" id="GO:0005524">
    <property type="term" value="F:ATP binding"/>
    <property type="evidence" value="ECO:0007669"/>
    <property type="project" value="UniProtKB-KW"/>
</dbReference>
<evidence type="ECO:0000256" key="5">
    <source>
        <dbReference type="ARBA" id="ARBA00022840"/>
    </source>
</evidence>
<dbReference type="Gene3D" id="3.40.50.620">
    <property type="entry name" value="HUPs"/>
    <property type="match status" value="1"/>
</dbReference>
<dbReference type="NCBIfam" id="TIGR01510">
    <property type="entry name" value="coaD_prev_kdtB"/>
    <property type="match status" value="1"/>
</dbReference>
<keyword evidence="4 9" id="KW-0547">Nucleotide-binding</keyword>
<dbReference type="PANTHER" id="PTHR21342">
    <property type="entry name" value="PHOSPHOPANTETHEINE ADENYLYLTRANSFERASE"/>
    <property type="match status" value="1"/>
</dbReference>
<keyword evidence="6 9" id="KW-0460">Magnesium</keyword>
<dbReference type="CDD" id="cd02163">
    <property type="entry name" value="PPAT"/>
    <property type="match status" value="1"/>
</dbReference>
<feature type="binding site" evidence="9">
    <location>
        <position position="14"/>
    </location>
    <ligand>
        <name>substrate</name>
    </ligand>
</feature>
<comment type="similarity">
    <text evidence="9">Belongs to the bacterial CoaD family.</text>
</comment>
<evidence type="ECO:0000256" key="8">
    <source>
        <dbReference type="ARBA" id="ARBA00029346"/>
    </source>
</evidence>
<feature type="binding site" evidence="9">
    <location>
        <position position="46"/>
    </location>
    <ligand>
        <name>substrate</name>
    </ligand>
</feature>
<evidence type="ECO:0000259" key="10">
    <source>
        <dbReference type="Pfam" id="PF01467"/>
    </source>
</evidence>
<comment type="pathway">
    <text evidence="9">Cofactor biosynthesis; coenzyme A biosynthesis; CoA from (R)-pantothenate: step 4/5.</text>
</comment>
<dbReference type="UniPathway" id="UPA00241">
    <property type="reaction ID" value="UER00355"/>
</dbReference>
<evidence type="ECO:0000256" key="4">
    <source>
        <dbReference type="ARBA" id="ARBA00022741"/>
    </source>
</evidence>
<feature type="binding site" evidence="9">
    <location>
        <position position="78"/>
    </location>
    <ligand>
        <name>substrate</name>
    </ligand>
</feature>
<comment type="catalytic activity">
    <reaction evidence="8 9">
        <text>(R)-4'-phosphopantetheine + ATP + H(+) = 3'-dephospho-CoA + diphosphate</text>
        <dbReference type="Rhea" id="RHEA:19801"/>
        <dbReference type="ChEBI" id="CHEBI:15378"/>
        <dbReference type="ChEBI" id="CHEBI:30616"/>
        <dbReference type="ChEBI" id="CHEBI:33019"/>
        <dbReference type="ChEBI" id="CHEBI:57328"/>
        <dbReference type="ChEBI" id="CHEBI:61723"/>
        <dbReference type="EC" id="2.7.7.3"/>
    </reaction>
</comment>
<dbReference type="GO" id="GO:0015937">
    <property type="term" value="P:coenzyme A biosynthetic process"/>
    <property type="evidence" value="ECO:0007669"/>
    <property type="project" value="UniProtKB-UniRule"/>
</dbReference>
<dbReference type="GO" id="GO:0005737">
    <property type="term" value="C:cytoplasm"/>
    <property type="evidence" value="ECO:0007669"/>
    <property type="project" value="UniProtKB-SubCell"/>
</dbReference>
<dbReference type="PRINTS" id="PR01020">
    <property type="entry name" value="LPSBIOSNTHSS"/>
</dbReference>
<dbReference type="OrthoDB" id="9806661at2"/>
<feature type="binding site" evidence="9">
    <location>
        <begin position="93"/>
        <end position="95"/>
    </location>
    <ligand>
        <name>ATP</name>
        <dbReference type="ChEBI" id="CHEBI:30616"/>
    </ligand>
</feature>
<dbReference type="HAMAP" id="MF_00151">
    <property type="entry name" value="PPAT_bact"/>
    <property type="match status" value="1"/>
</dbReference>
<accession>A0A518EW48</accession>
<dbReference type="EMBL" id="CP036434">
    <property type="protein sequence ID" value="QDV08298.1"/>
    <property type="molecule type" value="Genomic_DNA"/>
</dbReference>
<reference evidence="11 12" key="1">
    <citation type="submission" date="2019-02" db="EMBL/GenBank/DDBJ databases">
        <title>Deep-cultivation of Planctomycetes and their phenomic and genomic characterization uncovers novel biology.</title>
        <authorList>
            <person name="Wiegand S."/>
            <person name="Jogler M."/>
            <person name="Boedeker C."/>
            <person name="Pinto D."/>
            <person name="Vollmers J."/>
            <person name="Rivas-Marin E."/>
            <person name="Kohn T."/>
            <person name="Peeters S.H."/>
            <person name="Heuer A."/>
            <person name="Rast P."/>
            <person name="Oberbeckmann S."/>
            <person name="Bunk B."/>
            <person name="Jeske O."/>
            <person name="Meyerdierks A."/>
            <person name="Storesund J.E."/>
            <person name="Kallscheuer N."/>
            <person name="Luecker S."/>
            <person name="Lage O.M."/>
            <person name="Pohl T."/>
            <person name="Merkel B.J."/>
            <person name="Hornburger P."/>
            <person name="Mueller R.-W."/>
            <person name="Bruemmer F."/>
            <person name="Labrenz M."/>
            <person name="Spormann A.M."/>
            <person name="Op den Camp H."/>
            <person name="Overmann J."/>
            <person name="Amann R."/>
            <person name="Jetten M.S.M."/>
            <person name="Mascher T."/>
            <person name="Medema M.H."/>
            <person name="Devos D.P."/>
            <person name="Kaster A.-K."/>
            <person name="Ovreas L."/>
            <person name="Rohde M."/>
            <person name="Galperin M.Y."/>
            <person name="Jogler C."/>
        </authorList>
    </citation>
    <scope>NUCLEOTIDE SEQUENCE [LARGE SCALE GENOMIC DNA]</scope>
    <source>
        <strain evidence="11 12">Poly30</strain>
    </source>
</reference>
<feature type="binding site" evidence="9">
    <location>
        <begin position="14"/>
        <end position="15"/>
    </location>
    <ligand>
        <name>ATP</name>
        <dbReference type="ChEBI" id="CHEBI:30616"/>
    </ligand>
</feature>
<feature type="domain" description="Cytidyltransferase-like" evidence="10">
    <location>
        <begin position="10"/>
        <end position="138"/>
    </location>
</feature>
<dbReference type="SUPFAM" id="SSF52374">
    <property type="entry name" value="Nucleotidylyl transferase"/>
    <property type="match status" value="1"/>
</dbReference>
<evidence type="ECO:0000256" key="9">
    <source>
        <dbReference type="HAMAP-Rule" id="MF_00151"/>
    </source>
</evidence>
<comment type="subcellular location">
    <subcellularLocation>
        <location evidence="9">Cytoplasm</location>
    </subcellularLocation>
</comment>
<dbReference type="GO" id="GO:0004595">
    <property type="term" value="F:pantetheine-phosphate adenylyltransferase activity"/>
    <property type="evidence" value="ECO:0007669"/>
    <property type="project" value="UniProtKB-UniRule"/>
</dbReference>
<feature type="site" description="Transition state stabilizer" evidence="9">
    <location>
        <position position="22"/>
    </location>
</feature>
<dbReference type="NCBIfam" id="TIGR00125">
    <property type="entry name" value="cyt_tran_rel"/>
    <property type="match status" value="1"/>
</dbReference>
<protein>
    <recommendedName>
        <fullName evidence="9">Phosphopantetheine adenylyltransferase</fullName>
        <ecNumber evidence="9">2.7.7.3</ecNumber>
    </recommendedName>
    <alternativeName>
        <fullName evidence="9">Dephospho-CoA pyrophosphorylase</fullName>
    </alternativeName>
    <alternativeName>
        <fullName evidence="9">Pantetheine-phosphate adenylyltransferase</fullName>
        <shortName evidence="9">PPAT</shortName>
    </alternativeName>
</protein>
<evidence type="ECO:0000256" key="1">
    <source>
        <dbReference type="ARBA" id="ARBA00022490"/>
    </source>
</evidence>
<evidence type="ECO:0000256" key="3">
    <source>
        <dbReference type="ARBA" id="ARBA00022695"/>
    </source>
</evidence>
<comment type="function">
    <text evidence="9">Reversibly transfers an adenylyl group from ATP to 4'-phosphopantetheine, yielding dephospho-CoA (dPCoA) and pyrophosphate.</text>
</comment>
<evidence type="ECO:0000256" key="7">
    <source>
        <dbReference type="ARBA" id="ARBA00022993"/>
    </source>
</evidence>
<dbReference type="InterPro" id="IPR004821">
    <property type="entry name" value="Cyt_trans-like"/>
</dbReference>
<dbReference type="InterPro" id="IPR014729">
    <property type="entry name" value="Rossmann-like_a/b/a_fold"/>
</dbReference>
<keyword evidence="5 9" id="KW-0067">ATP-binding</keyword>
<evidence type="ECO:0000313" key="12">
    <source>
        <dbReference type="Proteomes" id="UP000320390"/>
    </source>
</evidence>
<name>A0A518EW48_9BACT</name>
<evidence type="ECO:0000256" key="6">
    <source>
        <dbReference type="ARBA" id="ARBA00022842"/>
    </source>
</evidence>
<dbReference type="InterPro" id="IPR001980">
    <property type="entry name" value="PPAT"/>
</dbReference>
<dbReference type="PANTHER" id="PTHR21342:SF1">
    <property type="entry name" value="PHOSPHOPANTETHEINE ADENYLYLTRANSFERASE"/>
    <property type="match status" value="1"/>
</dbReference>
<dbReference type="AlphaFoldDB" id="A0A518EW48"/>
<dbReference type="Proteomes" id="UP000320390">
    <property type="component" value="Chromosome"/>
</dbReference>
<feature type="binding site" evidence="9">
    <location>
        <begin position="128"/>
        <end position="134"/>
    </location>
    <ligand>
        <name>ATP</name>
        <dbReference type="ChEBI" id="CHEBI:30616"/>
    </ligand>
</feature>
<keyword evidence="1 9" id="KW-0963">Cytoplasm</keyword>
<feature type="binding site" evidence="9">
    <location>
        <position position="92"/>
    </location>
    <ligand>
        <name>substrate</name>
    </ligand>
</feature>
<keyword evidence="12" id="KW-1185">Reference proteome</keyword>
<evidence type="ECO:0000256" key="2">
    <source>
        <dbReference type="ARBA" id="ARBA00022679"/>
    </source>
</evidence>
<keyword evidence="3 9" id="KW-0548">Nucleotidyltransferase</keyword>
<feature type="binding site" evidence="9">
    <location>
        <position position="103"/>
    </location>
    <ligand>
        <name>ATP</name>
        <dbReference type="ChEBI" id="CHEBI:30616"/>
    </ligand>
</feature>
<sequence>MSSAHERHAVFPGTFDPVTFGHLDLIQRAARLFDRLTVIVAAHHDKRHVLSVEERLELLRGATAGLEHVDIVALDGLLVNGARSLGATAIVRGIRSAADLEYERQLALTNRAMASDIETVLLLSSSQHAHVSSTLVRQIARLGGDLTPFVPPSVIDALAGRFED</sequence>
<proteinExistence type="inferred from homology"/>
<gene>
    <name evidence="9 11" type="primary">coaD</name>
    <name evidence="11" type="ORF">Poly30_38350</name>
</gene>